<evidence type="ECO:0000313" key="4">
    <source>
        <dbReference type="Proteomes" id="UP000017842"/>
    </source>
</evidence>
<organism evidence="3 4">
    <name type="scientific">Methyloglobulus morosus KoM1</name>
    <dbReference type="NCBI Taxonomy" id="1116472"/>
    <lineage>
        <taxon>Bacteria</taxon>
        <taxon>Pseudomonadati</taxon>
        <taxon>Pseudomonadota</taxon>
        <taxon>Gammaproteobacteria</taxon>
        <taxon>Methylococcales</taxon>
        <taxon>Methylococcaceae</taxon>
        <taxon>Methyloglobulus</taxon>
    </lineage>
</organism>
<protein>
    <submittedName>
        <fullName evidence="3">PEP-CTERM putative exosortase interaction domain-containing protein</fullName>
    </submittedName>
</protein>
<name>V5BKR2_9GAMM</name>
<feature type="region of interest" description="Disordered" evidence="1">
    <location>
        <begin position="206"/>
        <end position="229"/>
    </location>
</feature>
<evidence type="ECO:0000256" key="1">
    <source>
        <dbReference type="SAM" id="MobiDB-lite"/>
    </source>
</evidence>
<dbReference type="Proteomes" id="UP000017842">
    <property type="component" value="Unassembled WGS sequence"/>
</dbReference>
<evidence type="ECO:0000256" key="2">
    <source>
        <dbReference type="SAM" id="SignalP"/>
    </source>
</evidence>
<reference evidence="3 4" key="1">
    <citation type="journal article" date="2013" name="Genome Announc.">
        <title>Draft Genome Sequence of the Methanotrophic Gammaproteobacterium Methyloglobulus morosus DSM 22980 Strain KoM1.</title>
        <authorList>
            <person name="Poehlein A."/>
            <person name="Deutzmann J.S."/>
            <person name="Daniel R."/>
            <person name="Simeonova D.D."/>
        </authorList>
    </citation>
    <scope>NUCLEOTIDE SEQUENCE [LARGE SCALE GENOMIC DNA]</scope>
    <source>
        <strain evidence="3 4">KoM1</strain>
    </source>
</reference>
<gene>
    <name evidence="3" type="ORF">MGMO_8c00520</name>
</gene>
<keyword evidence="2" id="KW-0732">Signal</keyword>
<dbReference type="OrthoDB" id="6400733at2"/>
<dbReference type="eggNOG" id="ENOG5033FTP">
    <property type="taxonomic scope" value="Bacteria"/>
</dbReference>
<accession>V5BKR2</accession>
<evidence type="ECO:0000313" key="3">
    <source>
        <dbReference type="EMBL" id="ESS73915.1"/>
    </source>
</evidence>
<sequence length="250" mass="27156">MGIFSLSKKSLLGLILVAALSSGNSYAAKIVLSFEGIGDLTPINDFYNGGADGVRVGNSGIDYGVQFSNDADGIIDEDVSLNFSGLFANEPSASTALIFREGGVATMNVEAGFESGFSFFYSSSADAVVNIYDGLDGTGNLLASLNLAVNFKNNNCQGDPGGGYCHWDSIGVKFYGKARSVVFEGPREFTFYDDITLGSPAPNDCKKDFRGHRRDRHSSDNDDISMDDEIRSECKDSRRQRRNRYSFRQN</sequence>
<proteinExistence type="predicted"/>
<dbReference type="RefSeq" id="WP_023493150.1">
    <property type="nucleotide sequence ID" value="NZ_AYLO01000008.1"/>
</dbReference>
<dbReference type="AlphaFoldDB" id="V5BKR2"/>
<feature type="chain" id="PRO_5004733256" evidence="2">
    <location>
        <begin position="28"/>
        <end position="250"/>
    </location>
</feature>
<comment type="caution">
    <text evidence="3">The sequence shown here is derived from an EMBL/GenBank/DDBJ whole genome shotgun (WGS) entry which is preliminary data.</text>
</comment>
<keyword evidence="4" id="KW-1185">Reference proteome</keyword>
<feature type="signal peptide" evidence="2">
    <location>
        <begin position="1"/>
        <end position="27"/>
    </location>
</feature>
<dbReference type="EMBL" id="AYLO01000008">
    <property type="protein sequence ID" value="ESS73915.1"/>
    <property type="molecule type" value="Genomic_DNA"/>
</dbReference>